<dbReference type="CDD" id="cd14066">
    <property type="entry name" value="STKc_IRAK"/>
    <property type="match status" value="1"/>
</dbReference>
<dbReference type="InterPro" id="IPR003609">
    <property type="entry name" value="Pan_app"/>
</dbReference>
<dbReference type="PROSITE" id="PS00108">
    <property type="entry name" value="PROTEIN_KINASE_ST"/>
    <property type="match status" value="1"/>
</dbReference>
<dbReference type="EMBL" id="CACTIH010005649">
    <property type="protein sequence ID" value="CAA2999720.1"/>
    <property type="molecule type" value="Genomic_DNA"/>
</dbReference>
<evidence type="ECO:0000256" key="17">
    <source>
        <dbReference type="ARBA" id="ARBA00048679"/>
    </source>
</evidence>
<dbReference type="Proteomes" id="UP000594638">
    <property type="component" value="Unassembled WGS sequence"/>
</dbReference>
<keyword evidence="4 18" id="KW-0808">Transferase</keyword>
<name>A0A8S0T7C2_OLEEU</name>
<evidence type="ECO:0000256" key="14">
    <source>
        <dbReference type="ARBA" id="ARBA00023170"/>
    </source>
</evidence>
<evidence type="ECO:0000256" key="9">
    <source>
        <dbReference type="ARBA" id="ARBA00022777"/>
    </source>
</evidence>
<keyword evidence="10 18" id="KW-0067">ATP-binding</keyword>
<accession>A0A8S0T7C2</accession>
<dbReference type="PANTHER" id="PTHR47974:SF4">
    <property type="entry name" value="RECEPTOR-LIKE SERINE_THREONINE-PROTEIN KINASE"/>
    <property type="match status" value="1"/>
</dbReference>
<feature type="chain" id="PRO_5035913093" description="Receptor-like serine/threonine-protein kinase" evidence="22">
    <location>
        <begin position="27"/>
        <end position="806"/>
    </location>
</feature>
<sequence>MRIQNLQSFYLLFLLVFFFSFNSATSESHLQLRRGDSLSVEGDQDFLTSPDNSFTCGFLNLENSNAYWFAIWFTNSKEKTVVWTANRDRPVNGHGSKVHFRGDGTMILTDVDDTVVWQTNTTTTDVAIAKVLNSGNLVLENPQGDNLWQSFDFPTDTLLPLQTLTKNKRLTSALRKGSYGSGYFNLNFGSDNVLRLISDTPDTSSNYWPNPDFNVYINGRTNYNSSRVAFLDDMGRFLSSDQLQINASDMGYGIKRRMTIDYDGNLRIYSLINSTGLWEITWQALGQSCSVRGVCGRNAVCVYAPDPRCACPPGFEVTDPSDWNAGCKATFNETLLRSRQVKFVEIPHVDFYGFDLNTTSPLTLEACREMCASDFRCLAFSYRILGQGVCFVKSALLNGYETPDFPASIYIKVPNSLQPPNPSILYESRRMCGSAEAEQIIGSPSMYDFVPKRVKWIYIYSFCAALGAIEITIIILGWWFLFRKHGIPASVEAGYRMISSNFKRYTYAELKKATNNFKNELGRGGSGTVYMGVLSDGREVAVKKLGDVFQAQDEYSAEISTIGKINHMNLVRIWGFCSERKHRLLVYEYIDNLSLDKHLFDSNFLTWKQRFAVAIGTAKGLAYLHHECLEWVIHCDVKPENILLDGEFQPKIADFGLAKLSQRGGPGSEFTRIRGTKGYMAPEWALNHPITAKVDVYGYGVVILEMVRGIRLSNWEVADEYENEAALKSFVRTVKKKIERGSSVWVESFVDPRLKGKFYRKQAETLVQIGLSCVEEDRNKRPTMASVVQTLLECEDDAEVQISDNL</sequence>
<feature type="domain" description="Bulb-type lectin" evidence="25">
    <location>
        <begin position="23"/>
        <end position="152"/>
    </location>
</feature>
<feature type="signal peptide" evidence="22">
    <location>
        <begin position="1"/>
        <end position="26"/>
    </location>
</feature>
<evidence type="ECO:0000256" key="2">
    <source>
        <dbReference type="ARBA" id="ARBA00022527"/>
    </source>
</evidence>
<evidence type="ECO:0000256" key="21">
    <source>
        <dbReference type="SAM" id="Phobius"/>
    </source>
</evidence>
<dbReference type="CDD" id="cd00053">
    <property type="entry name" value="EGF"/>
    <property type="match status" value="1"/>
</dbReference>
<dbReference type="Pfam" id="PF00069">
    <property type="entry name" value="Pkinase"/>
    <property type="match status" value="1"/>
</dbReference>
<keyword evidence="12 21" id="KW-0472">Membrane</keyword>
<keyword evidence="9 18" id="KW-0418">Kinase</keyword>
<dbReference type="OrthoDB" id="619632at2759"/>
<dbReference type="GO" id="GO:0048544">
    <property type="term" value="P:recognition of pollen"/>
    <property type="evidence" value="ECO:0007669"/>
    <property type="project" value="InterPro"/>
</dbReference>
<evidence type="ECO:0000259" key="26">
    <source>
        <dbReference type="PROSITE" id="PS50948"/>
    </source>
</evidence>
<keyword evidence="3 19" id="KW-0245">EGF-like domain</keyword>
<dbReference type="PROSITE" id="PS00107">
    <property type="entry name" value="PROTEIN_KINASE_ATP"/>
    <property type="match status" value="1"/>
</dbReference>
<evidence type="ECO:0000256" key="20">
    <source>
        <dbReference type="PROSITE-ProRule" id="PRU10141"/>
    </source>
</evidence>
<evidence type="ECO:0000313" key="28">
    <source>
        <dbReference type="Proteomes" id="UP000594638"/>
    </source>
</evidence>
<dbReference type="AlphaFoldDB" id="A0A8S0T7C2"/>
<dbReference type="Pfam" id="PF01453">
    <property type="entry name" value="B_lectin"/>
    <property type="match status" value="1"/>
</dbReference>
<dbReference type="SMART" id="SM00108">
    <property type="entry name" value="B_lectin"/>
    <property type="match status" value="1"/>
</dbReference>
<dbReference type="EC" id="2.7.11.1" evidence="18"/>
<dbReference type="Pfam" id="PF00954">
    <property type="entry name" value="S_locus_glycop"/>
    <property type="match status" value="1"/>
</dbReference>
<dbReference type="FunFam" id="1.10.510.10:FF:000302">
    <property type="entry name" value="Serine/threonine-protein kinase"/>
    <property type="match status" value="1"/>
</dbReference>
<feature type="transmembrane region" description="Helical" evidence="21">
    <location>
        <begin position="456"/>
        <end position="481"/>
    </location>
</feature>
<dbReference type="InterPro" id="IPR000177">
    <property type="entry name" value="Apple"/>
</dbReference>
<comment type="caution">
    <text evidence="27">The sequence shown here is derived from an EMBL/GenBank/DDBJ whole genome shotgun (WGS) entry which is preliminary data.</text>
</comment>
<dbReference type="Gene3D" id="2.90.10.10">
    <property type="entry name" value="Bulb-type lectin domain"/>
    <property type="match status" value="1"/>
</dbReference>
<comment type="similarity">
    <text evidence="18">Belongs to the protein kinase superfamily. Ser/Thr protein kinase family.</text>
</comment>
<evidence type="ECO:0000256" key="13">
    <source>
        <dbReference type="ARBA" id="ARBA00023157"/>
    </source>
</evidence>
<keyword evidence="14 27" id="KW-0675">Receptor</keyword>
<keyword evidence="11 21" id="KW-1133">Transmembrane helix</keyword>
<dbReference type="SMART" id="SM00220">
    <property type="entry name" value="S_TKc"/>
    <property type="match status" value="1"/>
</dbReference>
<dbReference type="SMART" id="SM00473">
    <property type="entry name" value="PAN_AP"/>
    <property type="match status" value="1"/>
</dbReference>
<evidence type="ECO:0000256" key="19">
    <source>
        <dbReference type="PROSITE-ProRule" id="PRU00076"/>
    </source>
</evidence>
<dbReference type="GO" id="GO:0006508">
    <property type="term" value="P:proteolysis"/>
    <property type="evidence" value="ECO:0007669"/>
    <property type="project" value="InterPro"/>
</dbReference>
<evidence type="ECO:0000256" key="5">
    <source>
        <dbReference type="ARBA" id="ARBA00022692"/>
    </source>
</evidence>
<dbReference type="PROSITE" id="PS50011">
    <property type="entry name" value="PROTEIN_KINASE_DOM"/>
    <property type="match status" value="1"/>
</dbReference>
<dbReference type="InterPro" id="IPR024171">
    <property type="entry name" value="SRK-like_kinase"/>
</dbReference>
<dbReference type="Pfam" id="PF00024">
    <property type="entry name" value="PAN_1"/>
    <property type="match status" value="1"/>
</dbReference>
<dbReference type="PROSITE" id="PS50927">
    <property type="entry name" value="BULB_LECTIN"/>
    <property type="match status" value="1"/>
</dbReference>
<dbReference type="FunFam" id="3.30.200.20:FF:000059">
    <property type="entry name" value="S-receptor-like serine/threonine-protein kinase"/>
    <property type="match status" value="1"/>
</dbReference>
<keyword evidence="13" id="KW-1015">Disulfide bond</keyword>
<feature type="domain" description="Protein kinase" evidence="23">
    <location>
        <begin position="515"/>
        <end position="792"/>
    </location>
</feature>
<keyword evidence="8 18" id="KW-0547">Nucleotide-binding</keyword>
<keyword evidence="5 21" id="KW-0812">Transmembrane</keyword>
<dbReference type="SUPFAM" id="SSF56112">
    <property type="entry name" value="Protein kinase-like (PK-like)"/>
    <property type="match status" value="1"/>
</dbReference>
<keyword evidence="2 18" id="KW-0723">Serine/threonine-protein kinase</keyword>
<dbReference type="GO" id="GO:0016020">
    <property type="term" value="C:membrane"/>
    <property type="evidence" value="ECO:0007669"/>
    <property type="project" value="UniProtKB-SubCell"/>
</dbReference>
<evidence type="ECO:0000256" key="8">
    <source>
        <dbReference type="ARBA" id="ARBA00022741"/>
    </source>
</evidence>
<comment type="caution">
    <text evidence="19">Lacks conserved residue(s) required for the propagation of feature annotation.</text>
</comment>
<evidence type="ECO:0000259" key="23">
    <source>
        <dbReference type="PROSITE" id="PS50011"/>
    </source>
</evidence>
<keyword evidence="6 22" id="KW-0732">Signal</keyword>
<evidence type="ECO:0000256" key="15">
    <source>
        <dbReference type="ARBA" id="ARBA00023180"/>
    </source>
</evidence>
<comment type="catalytic activity">
    <reaction evidence="16 18">
        <text>L-threonyl-[protein] + ATP = O-phospho-L-threonyl-[protein] + ADP + H(+)</text>
        <dbReference type="Rhea" id="RHEA:46608"/>
        <dbReference type="Rhea" id="RHEA-COMP:11060"/>
        <dbReference type="Rhea" id="RHEA-COMP:11605"/>
        <dbReference type="ChEBI" id="CHEBI:15378"/>
        <dbReference type="ChEBI" id="CHEBI:30013"/>
        <dbReference type="ChEBI" id="CHEBI:30616"/>
        <dbReference type="ChEBI" id="CHEBI:61977"/>
        <dbReference type="ChEBI" id="CHEBI:456216"/>
        <dbReference type="EC" id="2.7.11.1"/>
    </reaction>
</comment>
<dbReference type="InterPro" id="IPR000719">
    <property type="entry name" value="Prot_kinase_dom"/>
</dbReference>
<dbReference type="Gene3D" id="1.10.510.10">
    <property type="entry name" value="Transferase(Phosphotransferase) domain 1"/>
    <property type="match status" value="1"/>
</dbReference>
<evidence type="ECO:0000259" key="24">
    <source>
        <dbReference type="PROSITE" id="PS50026"/>
    </source>
</evidence>
<keyword evidence="28" id="KW-1185">Reference proteome</keyword>
<comment type="catalytic activity">
    <reaction evidence="17 18">
        <text>L-seryl-[protein] + ATP = O-phospho-L-seryl-[protein] + ADP + H(+)</text>
        <dbReference type="Rhea" id="RHEA:17989"/>
        <dbReference type="Rhea" id="RHEA-COMP:9863"/>
        <dbReference type="Rhea" id="RHEA-COMP:11604"/>
        <dbReference type="ChEBI" id="CHEBI:15378"/>
        <dbReference type="ChEBI" id="CHEBI:29999"/>
        <dbReference type="ChEBI" id="CHEBI:30616"/>
        <dbReference type="ChEBI" id="CHEBI:83421"/>
        <dbReference type="ChEBI" id="CHEBI:456216"/>
        <dbReference type="EC" id="2.7.11.1"/>
    </reaction>
</comment>
<dbReference type="InterPro" id="IPR017441">
    <property type="entry name" value="Protein_kinase_ATP_BS"/>
</dbReference>
<evidence type="ECO:0000256" key="7">
    <source>
        <dbReference type="ARBA" id="ARBA00022737"/>
    </source>
</evidence>
<dbReference type="GO" id="GO:0004674">
    <property type="term" value="F:protein serine/threonine kinase activity"/>
    <property type="evidence" value="ECO:0007669"/>
    <property type="project" value="UniProtKB-KW"/>
</dbReference>
<comment type="subcellular location">
    <subcellularLocation>
        <location evidence="1">Membrane</location>
        <topology evidence="1">Single-pass type I membrane protein</topology>
    </subcellularLocation>
</comment>
<dbReference type="PROSITE" id="PS50948">
    <property type="entry name" value="PAN"/>
    <property type="match status" value="1"/>
</dbReference>
<evidence type="ECO:0000256" key="3">
    <source>
        <dbReference type="ARBA" id="ARBA00022536"/>
    </source>
</evidence>
<evidence type="ECO:0000256" key="22">
    <source>
        <dbReference type="SAM" id="SignalP"/>
    </source>
</evidence>
<gene>
    <name evidence="27" type="ORF">OLEA9_A081147</name>
</gene>
<dbReference type="PIRSF" id="PIRSF000641">
    <property type="entry name" value="SRK"/>
    <property type="match status" value="1"/>
</dbReference>
<dbReference type="PANTHER" id="PTHR47974">
    <property type="entry name" value="OS07G0415500 PROTEIN"/>
    <property type="match status" value="1"/>
</dbReference>
<feature type="domain" description="EGF-like" evidence="24">
    <location>
        <begin position="285"/>
        <end position="321"/>
    </location>
</feature>
<dbReference type="GO" id="GO:0005576">
    <property type="term" value="C:extracellular region"/>
    <property type="evidence" value="ECO:0007669"/>
    <property type="project" value="InterPro"/>
</dbReference>
<evidence type="ECO:0000259" key="25">
    <source>
        <dbReference type="PROSITE" id="PS50927"/>
    </source>
</evidence>
<dbReference type="GO" id="GO:0005524">
    <property type="term" value="F:ATP binding"/>
    <property type="evidence" value="ECO:0007669"/>
    <property type="project" value="UniProtKB-UniRule"/>
</dbReference>
<dbReference type="CDD" id="cd00028">
    <property type="entry name" value="B_lectin"/>
    <property type="match status" value="1"/>
</dbReference>
<dbReference type="SUPFAM" id="SSF51110">
    <property type="entry name" value="alpha-D-mannose-specific plant lectins"/>
    <property type="match status" value="1"/>
</dbReference>
<evidence type="ECO:0000256" key="4">
    <source>
        <dbReference type="ARBA" id="ARBA00022679"/>
    </source>
</evidence>
<dbReference type="FunFam" id="2.90.10.10:FF:000006">
    <property type="entry name" value="Serine/threonine-protein kinase"/>
    <property type="match status" value="1"/>
</dbReference>
<evidence type="ECO:0000256" key="12">
    <source>
        <dbReference type="ARBA" id="ARBA00023136"/>
    </source>
</evidence>
<dbReference type="CDD" id="cd01098">
    <property type="entry name" value="PAN_AP_plant"/>
    <property type="match status" value="1"/>
</dbReference>
<dbReference type="Gramene" id="OE9A081147T1">
    <property type="protein sequence ID" value="OE9A081147C1"/>
    <property type="gene ID" value="OE9A081147"/>
</dbReference>
<protein>
    <recommendedName>
        <fullName evidence="18">Receptor-like serine/threonine-protein kinase</fullName>
        <ecNumber evidence="18">2.7.11.1</ecNumber>
    </recommendedName>
</protein>
<evidence type="ECO:0000256" key="16">
    <source>
        <dbReference type="ARBA" id="ARBA00047899"/>
    </source>
</evidence>
<dbReference type="InterPro" id="IPR036426">
    <property type="entry name" value="Bulb-type_lectin_dom_sf"/>
</dbReference>
<reference evidence="27 28" key="1">
    <citation type="submission" date="2019-12" db="EMBL/GenBank/DDBJ databases">
        <authorList>
            <person name="Alioto T."/>
            <person name="Alioto T."/>
            <person name="Gomez Garrido J."/>
        </authorList>
    </citation>
    <scope>NUCLEOTIDE SEQUENCE [LARGE SCALE GENOMIC DNA]</scope>
</reference>
<evidence type="ECO:0000256" key="1">
    <source>
        <dbReference type="ARBA" id="ARBA00004479"/>
    </source>
</evidence>
<evidence type="ECO:0000256" key="6">
    <source>
        <dbReference type="ARBA" id="ARBA00022729"/>
    </source>
</evidence>
<evidence type="ECO:0000256" key="11">
    <source>
        <dbReference type="ARBA" id="ARBA00022989"/>
    </source>
</evidence>
<dbReference type="InterPro" id="IPR001480">
    <property type="entry name" value="Bulb-type_lectin_dom"/>
</dbReference>
<dbReference type="Gene3D" id="3.50.4.10">
    <property type="entry name" value="Hepatocyte Growth Factor"/>
    <property type="match status" value="1"/>
</dbReference>
<evidence type="ECO:0000256" key="10">
    <source>
        <dbReference type="ARBA" id="ARBA00022840"/>
    </source>
</evidence>
<dbReference type="InterPro" id="IPR000858">
    <property type="entry name" value="S_locus_glycoprot_dom"/>
</dbReference>
<keyword evidence="15" id="KW-0325">Glycoprotein</keyword>
<dbReference type="PROSITE" id="PS50026">
    <property type="entry name" value="EGF_3"/>
    <property type="match status" value="1"/>
</dbReference>
<dbReference type="InterPro" id="IPR000742">
    <property type="entry name" value="EGF"/>
</dbReference>
<dbReference type="SMART" id="SM00223">
    <property type="entry name" value="APPLE"/>
    <property type="match status" value="1"/>
</dbReference>
<dbReference type="InterPro" id="IPR008271">
    <property type="entry name" value="Ser/Thr_kinase_AS"/>
</dbReference>
<proteinExistence type="inferred from homology"/>
<dbReference type="InterPro" id="IPR011009">
    <property type="entry name" value="Kinase-like_dom_sf"/>
</dbReference>
<dbReference type="Gene3D" id="3.30.200.20">
    <property type="entry name" value="Phosphorylase Kinase, domain 1"/>
    <property type="match status" value="1"/>
</dbReference>
<keyword evidence="7" id="KW-0677">Repeat</keyword>
<evidence type="ECO:0000256" key="18">
    <source>
        <dbReference type="PIRNR" id="PIRNR000641"/>
    </source>
</evidence>
<evidence type="ECO:0000313" key="27">
    <source>
        <dbReference type="EMBL" id="CAA2999720.1"/>
    </source>
</evidence>
<organism evidence="27 28">
    <name type="scientific">Olea europaea subsp. europaea</name>
    <dbReference type="NCBI Taxonomy" id="158383"/>
    <lineage>
        <taxon>Eukaryota</taxon>
        <taxon>Viridiplantae</taxon>
        <taxon>Streptophyta</taxon>
        <taxon>Embryophyta</taxon>
        <taxon>Tracheophyta</taxon>
        <taxon>Spermatophyta</taxon>
        <taxon>Magnoliopsida</taxon>
        <taxon>eudicotyledons</taxon>
        <taxon>Gunneridae</taxon>
        <taxon>Pentapetalae</taxon>
        <taxon>asterids</taxon>
        <taxon>lamiids</taxon>
        <taxon>Lamiales</taxon>
        <taxon>Oleaceae</taxon>
        <taxon>Oleeae</taxon>
        <taxon>Olea</taxon>
    </lineage>
</organism>
<feature type="binding site" evidence="20">
    <location>
        <position position="544"/>
    </location>
    <ligand>
        <name>ATP</name>
        <dbReference type="ChEBI" id="CHEBI:30616"/>
    </ligand>
</feature>
<feature type="domain" description="Apple" evidence="26">
    <location>
        <begin position="327"/>
        <end position="414"/>
    </location>
</feature>